<dbReference type="EMBL" id="BTRK01000001">
    <property type="protein sequence ID" value="GMR32819.1"/>
    <property type="molecule type" value="Genomic_DNA"/>
</dbReference>
<name>A0AAN4Z483_9BILA</name>
<reference evidence="3" key="1">
    <citation type="submission" date="2022-10" db="EMBL/GenBank/DDBJ databases">
        <title>Genome assembly of Pristionchus species.</title>
        <authorList>
            <person name="Yoshida K."/>
            <person name="Sommer R.J."/>
        </authorList>
    </citation>
    <scope>NUCLEOTIDE SEQUENCE [LARGE SCALE GENOMIC DNA]</scope>
    <source>
        <strain evidence="3">RS5460</strain>
    </source>
</reference>
<dbReference type="GO" id="GO:0005737">
    <property type="term" value="C:cytoplasm"/>
    <property type="evidence" value="ECO:0007669"/>
    <property type="project" value="TreeGrafter"/>
</dbReference>
<proteinExistence type="predicted"/>
<sequence length="739" mass="80179">MDEQRQLLFVNQFLPSNEQKLIDRLREAATRRITRPPEVTAALREVPMDTIADVIVGPSYVGVLFTDGNVGRFPYVATSRPLAPSASPAKSTTAYPSAPSSTVAATSSAGGGAGGAGGGSSVQGGPGPGGSSAHSALISRTAKFRRVMMATATSGRGRDHRSVIIDRARPMLPASSVPEDLIAQAQVRHDDGSEGPDYVIPEELLTLLDGSQGLESELYPPDSFEYLLSSRERRNKAEKEKEKQKQTKPVIETNSDTEALRRYEIPSGSISEPWGGIDNKMNARTGTPRFTHIACTQSELLAIGTDQKLYGWKWTEAAGDFNPHPMYEKMKLADGEVLTHISACSLRVAVMTSSGRISSWLDTVACGERLSEALFVPPQKLNAGMDSVEQLVVSNQIAVARFPNNLFFWCGLYPVNDRRRIFEKARSRQRKHVTFDTTQIVEGSEVRTKSGPIYSIGCIAANLASPTPMVGILMENAWSLSEVCRFRLLDPAAYDSDRYDPAAAAAENEAEAREAAVAQQALNSGSRKRPATDEVFGGEPKLREEPWPISDVIFIHEEVQNDTAIVKIVDGGYCAVEYMEAVASPTDAFATNASKALASKGDKEKPNQKMRLIRKDELTVVSHKMRYARSPNSVRIEPYRFVLSGSSTTKRVISAVADSLGIRALVERRGSAYMVRISVCGKTLTSHVLPLHAPSLHATVEGAEGRVSLINYGDDSILLLRDANGGIIPLVRDAAAGFK</sequence>
<evidence type="ECO:0000256" key="1">
    <source>
        <dbReference type="SAM" id="MobiDB-lite"/>
    </source>
</evidence>
<accession>A0AAN4Z483</accession>
<feature type="non-terminal residue" evidence="2">
    <location>
        <position position="739"/>
    </location>
</feature>
<organism evidence="2 3">
    <name type="scientific">Pristionchus mayeri</name>
    <dbReference type="NCBI Taxonomy" id="1317129"/>
    <lineage>
        <taxon>Eukaryota</taxon>
        <taxon>Metazoa</taxon>
        <taxon>Ecdysozoa</taxon>
        <taxon>Nematoda</taxon>
        <taxon>Chromadorea</taxon>
        <taxon>Rhabditida</taxon>
        <taxon>Rhabditina</taxon>
        <taxon>Diplogasteromorpha</taxon>
        <taxon>Diplogasteroidea</taxon>
        <taxon>Neodiplogasteridae</taxon>
        <taxon>Pristionchus</taxon>
    </lineage>
</organism>
<keyword evidence="3" id="KW-1185">Reference proteome</keyword>
<dbReference type="InterPro" id="IPR018274">
    <property type="entry name" value="PEP_util_AS"/>
</dbReference>
<dbReference type="PANTHER" id="PTHR46276">
    <property type="entry name" value="E3 UBIQUITIN-PROTEIN LIGASE UBR5"/>
    <property type="match status" value="1"/>
</dbReference>
<dbReference type="AlphaFoldDB" id="A0AAN4Z483"/>
<gene>
    <name evidence="2" type="ORF">PMAYCL1PPCAC_03014</name>
</gene>
<protein>
    <submittedName>
        <fullName evidence="2">Uncharacterized protein</fullName>
    </submittedName>
</protein>
<evidence type="ECO:0000313" key="2">
    <source>
        <dbReference type="EMBL" id="GMR32819.1"/>
    </source>
</evidence>
<dbReference type="Proteomes" id="UP001328107">
    <property type="component" value="Unassembled WGS sequence"/>
</dbReference>
<dbReference type="InterPro" id="IPR009091">
    <property type="entry name" value="RCC1/BLIP-II"/>
</dbReference>
<dbReference type="GO" id="GO:0034450">
    <property type="term" value="F:ubiquitin-ubiquitin ligase activity"/>
    <property type="evidence" value="ECO:0007669"/>
    <property type="project" value="TreeGrafter"/>
</dbReference>
<dbReference type="GO" id="GO:0005634">
    <property type="term" value="C:nucleus"/>
    <property type="evidence" value="ECO:0007669"/>
    <property type="project" value="TreeGrafter"/>
</dbReference>
<feature type="compositionally biased region" description="Low complexity" evidence="1">
    <location>
        <begin position="80"/>
        <end position="108"/>
    </location>
</feature>
<feature type="compositionally biased region" description="Gly residues" evidence="1">
    <location>
        <begin position="109"/>
        <end position="130"/>
    </location>
</feature>
<feature type="region of interest" description="Disordered" evidence="1">
    <location>
        <begin position="514"/>
        <end position="540"/>
    </location>
</feature>
<dbReference type="GO" id="GO:0090263">
    <property type="term" value="P:positive regulation of canonical Wnt signaling pathway"/>
    <property type="evidence" value="ECO:0007669"/>
    <property type="project" value="TreeGrafter"/>
</dbReference>
<dbReference type="GO" id="GO:0016772">
    <property type="term" value="F:transferase activity, transferring phosphorus-containing groups"/>
    <property type="evidence" value="ECO:0007669"/>
    <property type="project" value="InterPro"/>
</dbReference>
<dbReference type="PROSITE" id="PS00370">
    <property type="entry name" value="PEP_ENZYMES_PHOS_SITE"/>
    <property type="match status" value="1"/>
</dbReference>
<evidence type="ECO:0000313" key="3">
    <source>
        <dbReference type="Proteomes" id="UP001328107"/>
    </source>
</evidence>
<dbReference type="GO" id="GO:0000209">
    <property type="term" value="P:protein polyubiquitination"/>
    <property type="evidence" value="ECO:0007669"/>
    <property type="project" value="TreeGrafter"/>
</dbReference>
<comment type="caution">
    <text evidence="2">The sequence shown here is derived from an EMBL/GenBank/DDBJ whole genome shotgun (WGS) entry which is preliminary data.</text>
</comment>
<feature type="region of interest" description="Disordered" evidence="1">
    <location>
        <begin position="80"/>
        <end position="135"/>
    </location>
</feature>
<dbReference type="PANTHER" id="PTHR46276:SF1">
    <property type="entry name" value="E3 UBIQUITIN-PROTEIN LIGASE UBR5"/>
    <property type="match status" value="1"/>
</dbReference>
<dbReference type="SUPFAM" id="SSF50985">
    <property type="entry name" value="RCC1/BLIP-II"/>
    <property type="match status" value="1"/>
</dbReference>